<feature type="non-terminal residue" evidence="1">
    <location>
        <position position="1"/>
    </location>
</feature>
<dbReference type="AlphaFoldDB" id="X0WJM6"/>
<evidence type="ECO:0000313" key="1">
    <source>
        <dbReference type="EMBL" id="GAG12886.1"/>
    </source>
</evidence>
<reference evidence="1" key="1">
    <citation type="journal article" date="2014" name="Front. Microbiol.">
        <title>High frequency of phylogenetically diverse reductive dehalogenase-homologous genes in deep subseafloor sedimentary metagenomes.</title>
        <authorList>
            <person name="Kawai M."/>
            <person name="Futagami T."/>
            <person name="Toyoda A."/>
            <person name="Takaki Y."/>
            <person name="Nishi S."/>
            <person name="Hori S."/>
            <person name="Arai W."/>
            <person name="Tsubouchi T."/>
            <person name="Morono Y."/>
            <person name="Uchiyama I."/>
            <person name="Ito T."/>
            <person name="Fujiyama A."/>
            <person name="Inagaki F."/>
            <person name="Takami H."/>
        </authorList>
    </citation>
    <scope>NUCLEOTIDE SEQUENCE</scope>
    <source>
        <strain evidence="1">Expedition CK06-06</strain>
    </source>
</reference>
<protein>
    <submittedName>
        <fullName evidence="1">Uncharacterized protein</fullName>
    </submittedName>
</protein>
<proteinExistence type="predicted"/>
<dbReference type="EMBL" id="BARS01022285">
    <property type="protein sequence ID" value="GAG12886.1"/>
    <property type="molecule type" value="Genomic_DNA"/>
</dbReference>
<comment type="caution">
    <text evidence="1">The sequence shown here is derived from an EMBL/GenBank/DDBJ whole genome shotgun (WGS) entry which is preliminary data.</text>
</comment>
<gene>
    <name evidence="1" type="ORF">S01H1_35655</name>
</gene>
<accession>X0WJM6</accession>
<name>X0WJM6_9ZZZZ</name>
<organism evidence="1">
    <name type="scientific">marine sediment metagenome</name>
    <dbReference type="NCBI Taxonomy" id="412755"/>
    <lineage>
        <taxon>unclassified sequences</taxon>
        <taxon>metagenomes</taxon>
        <taxon>ecological metagenomes</taxon>
    </lineage>
</organism>
<sequence length="40" mass="4368">DRHFNCYPKFDGPCIIKIQGIANSADLDAHGGFDGFVITN</sequence>